<dbReference type="Proteomes" id="UP001171508">
    <property type="component" value="Unassembled WGS sequence"/>
</dbReference>
<dbReference type="EMBL" id="JAQJJM010000049">
    <property type="protein sequence ID" value="MDN5133423.1"/>
    <property type="molecule type" value="Genomic_DNA"/>
</dbReference>
<name>A0AAP4Q0M5_9BACT</name>
<dbReference type="AlphaFoldDB" id="A0AAP4Q0M5"/>
<organism evidence="1 2">
    <name type="scientific">Aliarcobacter butzleri</name>
    <dbReference type="NCBI Taxonomy" id="28197"/>
    <lineage>
        <taxon>Bacteria</taxon>
        <taxon>Pseudomonadati</taxon>
        <taxon>Campylobacterota</taxon>
        <taxon>Epsilonproteobacteria</taxon>
        <taxon>Campylobacterales</taxon>
        <taxon>Arcobacteraceae</taxon>
        <taxon>Aliarcobacter</taxon>
    </lineage>
</organism>
<comment type="caution">
    <text evidence="1">The sequence shown here is derived from an EMBL/GenBank/DDBJ whole genome shotgun (WGS) entry which is preliminary data.</text>
</comment>
<evidence type="ECO:0008006" key="3">
    <source>
        <dbReference type="Google" id="ProtNLM"/>
    </source>
</evidence>
<evidence type="ECO:0000313" key="1">
    <source>
        <dbReference type="EMBL" id="MDN5133423.1"/>
    </source>
</evidence>
<reference evidence="1" key="1">
    <citation type="journal article" date="2023" name="Microorganisms">
        <title>Genomic Characterization of Arcobacter butzleri Strains Isolated from Various Sources in Lithuania.</title>
        <authorList>
            <person name="Uljanovas D."/>
            <person name="Golz G."/>
            <person name="Fleischmann S."/>
            <person name="Kudirkiene E."/>
            <person name="Kasetiene N."/>
            <person name="Grineviciene A."/>
            <person name="Tamuleviciene E."/>
            <person name="Aksomaitiene J."/>
            <person name="Alter T."/>
            <person name="Malakauskas M."/>
        </authorList>
    </citation>
    <scope>NUCLEOTIDE SEQUENCE</scope>
    <source>
        <strain evidence="1">H19</strain>
    </source>
</reference>
<dbReference type="RefSeq" id="WP_301344364.1">
    <property type="nucleotide sequence ID" value="NZ_JAPZCV010000048.1"/>
</dbReference>
<proteinExistence type="predicted"/>
<evidence type="ECO:0000313" key="2">
    <source>
        <dbReference type="Proteomes" id="UP001171508"/>
    </source>
</evidence>
<sequence length="367" mass="41878">MKSLIIKIAILTAIMFGLSGCGATTINGLMVNNDSVLKDNSKTKVYYEDLSEKFVVEANKKLVEDLNNQEIIPNYWWVIAGSDEVKDYKEALSKFNNQKNIEQKKVEGGTFKLLDDNRTIFYDKKYANLKEAYQDLQNIYVFLAKSKLRVTIEDTSFRDKYMTSVFFSKDTKDVLNGLKFGTKYSSIQEVLAKEIKKQIELGGWQIVDSPEKADKQIYLDVSRDYMLLELEYLKREKKNIKFSSLESDTNNVKFYQNRKYDGTHIALGQSAMNFASASNGNLVSAAIGLSVAGVFSLLGNEKAPDKENTTGSFISLRIFDKKENTDTIKIYDSFIKSAYDKRDIEDLLQKINETINIDPNSKKYNIN</sequence>
<dbReference type="PROSITE" id="PS51257">
    <property type="entry name" value="PROKAR_LIPOPROTEIN"/>
    <property type="match status" value="1"/>
</dbReference>
<protein>
    <recommendedName>
        <fullName evidence="3">Lipoprotein</fullName>
    </recommendedName>
</protein>
<accession>A0AAP4Q0M5</accession>
<reference evidence="1" key="2">
    <citation type="submission" date="2023-01" db="EMBL/GenBank/DDBJ databases">
        <authorList>
            <person name="Uljanovas D."/>
        </authorList>
    </citation>
    <scope>NUCLEOTIDE SEQUENCE</scope>
    <source>
        <strain evidence="1">H19</strain>
    </source>
</reference>
<gene>
    <name evidence="1" type="ORF">PJV92_11900</name>
</gene>